<evidence type="ECO:0000313" key="3">
    <source>
        <dbReference type="EMBL" id="MRH78780.1"/>
    </source>
</evidence>
<dbReference type="GO" id="GO:0016020">
    <property type="term" value="C:membrane"/>
    <property type="evidence" value="ECO:0007669"/>
    <property type="project" value="InterPro"/>
</dbReference>
<dbReference type="Proteomes" id="UP000433788">
    <property type="component" value="Unassembled WGS sequence"/>
</dbReference>
<dbReference type="PROSITE" id="PS00922">
    <property type="entry name" value="TRANSGLYCOSYLASE"/>
    <property type="match status" value="1"/>
</dbReference>
<dbReference type="AlphaFoldDB" id="A0A6N7QT66"/>
<feature type="domain" description="LysM" evidence="2">
    <location>
        <begin position="291"/>
        <end position="334"/>
    </location>
</feature>
<dbReference type="InterPro" id="IPR000189">
    <property type="entry name" value="Transglyc_AS"/>
</dbReference>
<name>A0A6N7QT66_9GAMM</name>
<dbReference type="CDD" id="cd00118">
    <property type="entry name" value="LysM"/>
    <property type="match status" value="3"/>
</dbReference>
<feature type="domain" description="LysM" evidence="2">
    <location>
        <begin position="422"/>
        <end position="466"/>
    </location>
</feature>
<organism evidence="3 4">
    <name type="scientific">Spiribacter salilacus</name>
    <dbReference type="NCBI Taxonomy" id="2664894"/>
    <lineage>
        <taxon>Bacteria</taxon>
        <taxon>Pseudomonadati</taxon>
        <taxon>Pseudomonadota</taxon>
        <taxon>Gammaproteobacteria</taxon>
        <taxon>Chromatiales</taxon>
        <taxon>Ectothiorhodospiraceae</taxon>
        <taxon>Spiribacter</taxon>
    </lineage>
</organism>
<dbReference type="SUPFAM" id="SSF54106">
    <property type="entry name" value="LysM domain"/>
    <property type="match status" value="3"/>
</dbReference>
<dbReference type="Gene3D" id="3.10.350.10">
    <property type="entry name" value="LysM domain"/>
    <property type="match status" value="3"/>
</dbReference>
<comment type="caution">
    <text evidence="3">The sequence shown here is derived from an EMBL/GenBank/DDBJ whole genome shotgun (WGS) entry which is preliminary data.</text>
</comment>
<dbReference type="GO" id="GO:0000270">
    <property type="term" value="P:peptidoglycan metabolic process"/>
    <property type="evidence" value="ECO:0007669"/>
    <property type="project" value="InterPro"/>
</dbReference>
<dbReference type="InterPro" id="IPR036779">
    <property type="entry name" value="LysM_dom_sf"/>
</dbReference>
<dbReference type="InterPro" id="IPR023346">
    <property type="entry name" value="Lysozyme-like_dom_sf"/>
</dbReference>
<dbReference type="PANTHER" id="PTHR33734">
    <property type="entry name" value="LYSM DOMAIN-CONTAINING GPI-ANCHORED PROTEIN 2"/>
    <property type="match status" value="1"/>
</dbReference>
<evidence type="ECO:0000256" key="1">
    <source>
        <dbReference type="ARBA" id="ARBA00007734"/>
    </source>
</evidence>
<dbReference type="SMART" id="SM00257">
    <property type="entry name" value="LysM"/>
    <property type="match status" value="3"/>
</dbReference>
<dbReference type="InterPro" id="IPR008258">
    <property type="entry name" value="Transglycosylase_SLT_dom_1"/>
</dbReference>
<dbReference type="GO" id="GO:0008932">
    <property type="term" value="F:lytic endotransglycosylase activity"/>
    <property type="evidence" value="ECO:0007669"/>
    <property type="project" value="TreeGrafter"/>
</dbReference>
<dbReference type="PROSITE" id="PS51782">
    <property type="entry name" value="LYSM"/>
    <property type="match status" value="3"/>
</dbReference>
<gene>
    <name evidence="3" type="ORF">GH984_08680</name>
</gene>
<accession>A0A6N7QT66</accession>
<proteinExistence type="inferred from homology"/>
<keyword evidence="4" id="KW-1185">Reference proteome</keyword>
<dbReference type="PANTHER" id="PTHR33734:SF22">
    <property type="entry name" value="MEMBRANE-BOUND LYTIC MUREIN TRANSGLYCOSYLASE D"/>
    <property type="match status" value="1"/>
</dbReference>
<protein>
    <submittedName>
        <fullName evidence="3">LysM peptidoglycan-binding domain-containing protein</fullName>
    </submittedName>
</protein>
<dbReference type="Gene3D" id="1.10.530.10">
    <property type="match status" value="1"/>
</dbReference>
<comment type="similarity">
    <text evidence="1">Belongs to the transglycosylase Slt family.</text>
</comment>
<dbReference type="SUPFAM" id="SSF53955">
    <property type="entry name" value="Lysozyme-like"/>
    <property type="match status" value="1"/>
</dbReference>
<sequence>MLAETLTQPSSEAIESNDVWDRIRAGFTLPEGNAARVAKERQRYVGLEDFWITVSERASPYLFHIAEEIDTRGLPMEVALLPIVESAYKPTAYSHGRAAGLWQFIPSTGQHFGLDQNWWYDGRRDVLASTDAALTYLTYLHEFFDGDWLLAFAAYNAGQGTVARAIKRNEAAGKPTDYWSLSLPRETMQYVPRLLAARDIVLDPPAYGVALVPIDNEPAISVVELAHQFDLALAAELAGIDMEMLYALNPGYNRWASAPEGPHRLLLPLAQVDQFNQRAAEVPREQWMRWQRHLVSPGETLGEIAQRYRISVSALQEANNINGHIIRAGSDLLVPVSSRPTGTENIAGSTQSEQRFNHVVQPGESLWAISRRYGVSVDQLVSWNALSADNTLRVGEQLTVWSTESAPTSNLASNAVDTIQQVNYTVRQGDSLYRIAERFRVTIADLRRWNNLGSNNLLQPGQRLQLQVDVTAAQ</sequence>
<feature type="domain" description="LysM" evidence="2">
    <location>
        <begin position="356"/>
        <end position="400"/>
    </location>
</feature>
<dbReference type="Pfam" id="PF01476">
    <property type="entry name" value="LysM"/>
    <property type="match status" value="3"/>
</dbReference>
<dbReference type="InterPro" id="IPR018392">
    <property type="entry name" value="LysM"/>
</dbReference>
<dbReference type="CDD" id="cd16894">
    <property type="entry name" value="MltD-like"/>
    <property type="match status" value="1"/>
</dbReference>
<evidence type="ECO:0000259" key="2">
    <source>
        <dbReference type="PROSITE" id="PS51782"/>
    </source>
</evidence>
<reference evidence="3 4" key="1">
    <citation type="submission" date="2019-11" db="EMBL/GenBank/DDBJ databases">
        <authorList>
            <person name="Zhang X.Y."/>
        </authorList>
    </citation>
    <scope>NUCLEOTIDE SEQUENCE [LARGE SCALE GENOMIC DNA]</scope>
    <source>
        <strain evidence="3 4">C176</strain>
    </source>
</reference>
<dbReference type="Pfam" id="PF01464">
    <property type="entry name" value="SLT"/>
    <property type="match status" value="1"/>
</dbReference>
<evidence type="ECO:0000313" key="4">
    <source>
        <dbReference type="Proteomes" id="UP000433788"/>
    </source>
</evidence>
<dbReference type="EMBL" id="WJPP01000004">
    <property type="protein sequence ID" value="MRH78780.1"/>
    <property type="molecule type" value="Genomic_DNA"/>
</dbReference>
<dbReference type="FunFam" id="1.10.530.10:FF:000004">
    <property type="entry name" value="Membrane-bound lytic murein transglycosylase D"/>
    <property type="match status" value="1"/>
</dbReference>